<dbReference type="GeneID" id="62168105"/>
<dbReference type="Gene3D" id="3.30.1780.10">
    <property type="entry name" value="ornithine cyclodeaminase, domain 1"/>
    <property type="match status" value="1"/>
</dbReference>
<dbReference type="OrthoDB" id="41492at2759"/>
<evidence type="ECO:0000256" key="1">
    <source>
        <dbReference type="ARBA" id="ARBA00008903"/>
    </source>
</evidence>
<dbReference type="PANTHER" id="PTHR13812:SF19">
    <property type="entry name" value="KETIMINE REDUCTASE MU-CRYSTALLIN"/>
    <property type="match status" value="1"/>
</dbReference>
<organism evidence="3 4">
    <name type="scientific">Colletotrichum karsti</name>
    <dbReference type="NCBI Taxonomy" id="1095194"/>
    <lineage>
        <taxon>Eukaryota</taxon>
        <taxon>Fungi</taxon>
        <taxon>Dikarya</taxon>
        <taxon>Ascomycota</taxon>
        <taxon>Pezizomycotina</taxon>
        <taxon>Sordariomycetes</taxon>
        <taxon>Hypocreomycetidae</taxon>
        <taxon>Glomerellales</taxon>
        <taxon>Glomerellaceae</taxon>
        <taxon>Colletotrichum</taxon>
        <taxon>Colletotrichum boninense species complex</taxon>
    </lineage>
</organism>
<dbReference type="InterPro" id="IPR036291">
    <property type="entry name" value="NAD(P)-bd_dom_sf"/>
</dbReference>
<accession>A0A9P6HUS5</accession>
<feature type="domain" description="Quinate/shikimate 5-dehydrogenase/glutamyl-tRNA reductase" evidence="2">
    <location>
        <begin position="131"/>
        <end position="234"/>
    </location>
</feature>
<evidence type="ECO:0000313" key="4">
    <source>
        <dbReference type="Proteomes" id="UP000781932"/>
    </source>
</evidence>
<dbReference type="Pfam" id="PF01488">
    <property type="entry name" value="Shikimate_DH"/>
    <property type="match status" value="1"/>
</dbReference>
<proteinExistence type="inferred from homology"/>
<dbReference type="SUPFAM" id="SSF51735">
    <property type="entry name" value="NAD(P)-binding Rossmann-fold domains"/>
    <property type="match status" value="1"/>
</dbReference>
<dbReference type="GO" id="GO:0005737">
    <property type="term" value="C:cytoplasm"/>
    <property type="evidence" value="ECO:0007669"/>
    <property type="project" value="TreeGrafter"/>
</dbReference>
<comment type="similarity">
    <text evidence="1">Belongs to the ornithine cyclodeaminase/mu-crystallin family.</text>
</comment>
<dbReference type="InterPro" id="IPR023401">
    <property type="entry name" value="ODC_N"/>
</dbReference>
<dbReference type="PANTHER" id="PTHR13812">
    <property type="entry name" value="KETIMINE REDUCTASE MU-CRYSTALLIN"/>
    <property type="match status" value="1"/>
</dbReference>
<dbReference type="InterPro" id="IPR003462">
    <property type="entry name" value="ODC_Mu_crystall"/>
</dbReference>
<dbReference type="EMBL" id="JAATWM020000057">
    <property type="protein sequence ID" value="KAF9870232.1"/>
    <property type="molecule type" value="Genomic_DNA"/>
</dbReference>
<comment type="caution">
    <text evidence="3">The sequence shown here is derived from an EMBL/GenBank/DDBJ whole genome shotgun (WGS) entry which is preliminary data.</text>
</comment>
<dbReference type="RefSeq" id="XP_038739693.1">
    <property type="nucleotide sequence ID" value="XM_038895031.1"/>
</dbReference>
<gene>
    <name evidence="3" type="ORF">CkaCkLH20_12318</name>
</gene>
<keyword evidence="4" id="KW-1185">Reference proteome</keyword>
<reference evidence="3" key="2">
    <citation type="submission" date="2020-11" db="EMBL/GenBank/DDBJ databases">
        <title>Whole genome sequencing of Colletotrichum sp.</title>
        <authorList>
            <person name="Li H."/>
        </authorList>
    </citation>
    <scope>NUCLEOTIDE SEQUENCE</scope>
    <source>
        <strain evidence="3">CkLH20</strain>
    </source>
</reference>
<evidence type="ECO:0000259" key="2">
    <source>
        <dbReference type="Pfam" id="PF01488"/>
    </source>
</evidence>
<reference evidence="3" key="1">
    <citation type="submission" date="2020-03" db="EMBL/GenBank/DDBJ databases">
        <authorList>
            <person name="He L."/>
        </authorList>
    </citation>
    <scope>NUCLEOTIDE SEQUENCE</scope>
    <source>
        <strain evidence="3">CkLH20</strain>
    </source>
</reference>
<dbReference type="AlphaFoldDB" id="A0A9P6HUS5"/>
<dbReference type="Proteomes" id="UP000781932">
    <property type="component" value="Unassembled WGS sequence"/>
</dbReference>
<sequence>MGGLKILSDSVVHDILINLNNDGIFRLRDSLLKCLVDVSNGSERDYQPSVGVVNRPEGQKCLFRPFSSSASFGTKIVVTPAPSSKAAGALHGIVTLCDQDGYPTGIINAEELTGYRTTLSALIPYIWRRYTDHIVVFGAGKQALWHLRLALALRADEIKSITVVNRSEDRAQQLISRIKEENAQRWKSSTTIEYLGSSQPDYDTKIREHLAIADAIFCTVGTTSPLFPADYMTKGRKTARYPFISAVGSWQPDMIELDPNLLIHAAGDVGEGFRRSKESKGAVLVDDREGAMHHAGEVVQSKLPFESFVEVGEVARSQETGSNPELLRWIAEGLVVYKNIGVSTTDLAIGNALLALADERGAGVSVSDF</sequence>
<dbReference type="Gene3D" id="3.40.50.720">
    <property type="entry name" value="NAD(P)-binding Rossmann-like Domain"/>
    <property type="match status" value="1"/>
</dbReference>
<name>A0A9P6HUS5_9PEZI</name>
<protein>
    <submittedName>
        <fullName evidence="3">Proline utilization protein</fullName>
    </submittedName>
</protein>
<evidence type="ECO:0000313" key="3">
    <source>
        <dbReference type="EMBL" id="KAF9870232.1"/>
    </source>
</evidence>
<dbReference type="InterPro" id="IPR006151">
    <property type="entry name" value="Shikm_DH/Glu-tRNA_Rdtase"/>
</dbReference>